<evidence type="ECO:0000256" key="17">
    <source>
        <dbReference type="RuleBase" id="RU000515"/>
    </source>
</evidence>
<dbReference type="RefSeq" id="XP_006558480.1">
    <property type="nucleotide sequence ID" value="XM_006558417.3"/>
</dbReference>
<feature type="active site" description="Schiff-base intermediate with substrate" evidence="14">
    <location>
        <position position="272"/>
    </location>
</feature>
<name>A0A7M7GSZ8_APIME</name>
<evidence type="ECO:0000256" key="1">
    <source>
        <dbReference type="ARBA" id="ARBA00001947"/>
    </source>
</evidence>
<evidence type="ECO:0000256" key="5">
    <source>
        <dbReference type="ARBA" id="ARBA00020771"/>
    </source>
</evidence>
<reference evidence="19" key="1">
    <citation type="submission" date="2021-01" db="UniProtKB">
        <authorList>
            <consortium name="EnsemblMetazoa"/>
        </authorList>
    </citation>
    <scope>IDENTIFICATION</scope>
    <source>
        <strain evidence="19">DH4</strain>
    </source>
</reference>
<dbReference type="SMART" id="SM01004">
    <property type="entry name" value="ALAD"/>
    <property type="match status" value="1"/>
</dbReference>
<evidence type="ECO:0000256" key="8">
    <source>
        <dbReference type="ARBA" id="ARBA00023133"/>
    </source>
</evidence>
<dbReference type="InterPro" id="IPR030656">
    <property type="entry name" value="ALAD_AS"/>
</dbReference>
<dbReference type="PANTHER" id="PTHR11458">
    <property type="entry name" value="DELTA-AMINOLEVULINIC ACID DEHYDRATASE"/>
    <property type="match status" value="1"/>
</dbReference>
<comment type="catalytic activity">
    <reaction evidence="13 17">
        <text>2 5-aminolevulinate = porphobilinogen + 2 H2O + H(+)</text>
        <dbReference type="Rhea" id="RHEA:24064"/>
        <dbReference type="ChEBI" id="CHEBI:15377"/>
        <dbReference type="ChEBI" id="CHEBI:15378"/>
        <dbReference type="ChEBI" id="CHEBI:58126"/>
        <dbReference type="ChEBI" id="CHEBI:356416"/>
        <dbReference type="EC" id="4.2.1.24"/>
    </reaction>
</comment>
<feature type="binding site" evidence="16">
    <location>
        <position position="243"/>
    </location>
    <ligand>
        <name>Zn(2+)</name>
        <dbReference type="ChEBI" id="CHEBI:29105"/>
        <label>2</label>
    </ligand>
</feature>
<accession>A0A7M7GSZ8</accession>
<dbReference type="PIRSF" id="PIRSF001415">
    <property type="entry name" value="Porphbilin_synth"/>
    <property type="match status" value="1"/>
</dbReference>
<evidence type="ECO:0000256" key="2">
    <source>
        <dbReference type="ARBA" id="ARBA00004694"/>
    </source>
</evidence>
<protein>
    <recommendedName>
        <fullName evidence="5 17">Delta-aminolevulinic acid dehydratase</fullName>
        <ecNumber evidence="4 17">4.2.1.24</ecNumber>
    </recommendedName>
</protein>
<dbReference type="NCBIfam" id="NF006762">
    <property type="entry name" value="PRK09283.1"/>
    <property type="match status" value="1"/>
</dbReference>
<feature type="binding site" evidence="15">
    <location>
        <position position="241"/>
    </location>
    <ligand>
        <name>5-aminolevulinate</name>
        <dbReference type="ChEBI" id="CHEBI:356416"/>
        <label>1</label>
    </ligand>
</feature>
<comment type="cofactor">
    <cofactor evidence="1">
        <name>Zn(2+)</name>
        <dbReference type="ChEBI" id="CHEBI:29105"/>
    </cofactor>
</comment>
<feature type="binding site" evidence="16">
    <location>
        <position position="152"/>
    </location>
    <ligand>
        <name>Zn(2+)</name>
        <dbReference type="ChEBI" id="CHEBI:29105"/>
        <label>1</label>
        <note>catalytic</note>
    </ligand>
</feature>
<evidence type="ECO:0000256" key="15">
    <source>
        <dbReference type="PIRSR" id="PIRSR001415-2"/>
    </source>
</evidence>
<evidence type="ECO:0000256" key="14">
    <source>
        <dbReference type="PIRSR" id="PIRSR001415-1"/>
    </source>
</evidence>
<evidence type="ECO:0000256" key="11">
    <source>
        <dbReference type="ARBA" id="ARBA00025628"/>
    </source>
</evidence>
<feature type="binding site" evidence="16">
    <location>
        <position position="144"/>
    </location>
    <ligand>
        <name>Zn(2+)</name>
        <dbReference type="ChEBI" id="CHEBI:29105"/>
        <label>1</label>
        <note>catalytic</note>
    </ligand>
</feature>
<keyword evidence="9 17" id="KW-0456">Lyase</keyword>
<evidence type="ECO:0000256" key="10">
    <source>
        <dbReference type="ARBA" id="ARBA00023244"/>
    </source>
</evidence>
<feature type="binding site" evidence="15">
    <location>
        <position position="338"/>
    </location>
    <ligand>
        <name>5-aminolevulinate</name>
        <dbReference type="ChEBI" id="CHEBI:356416"/>
        <label>2</label>
    </ligand>
</feature>
<evidence type="ECO:0000256" key="12">
    <source>
        <dbReference type="ARBA" id="ARBA00025861"/>
    </source>
</evidence>
<evidence type="ECO:0000256" key="18">
    <source>
        <dbReference type="RuleBase" id="RU004161"/>
    </source>
</evidence>
<evidence type="ECO:0000256" key="9">
    <source>
        <dbReference type="ARBA" id="ARBA00023239"/>
    </source>
</evidence>
<evidence type="ECO:0000256" key="4">
    <source>
        <dbReference type="ARBA" id="ARBA00012053"/>
    </source>
</evidence>
<dbReference type="GO" id="GO:0008270">
    <property type="term" value="F:zinc ion binding"/>
    <property type="evidence" value="ECO:0007669"/>
    <property type="project" value="TreeGrafter"/>
</dbReference>
<comment type="function">
    <text evidence="11">Catalyzes an early step in the biosynthesis of tetrapyrroles. Binds two molecules of 5-aminolevulinate per subunit, each at a distinct site, and catalyzes their condensation to form porphobilinogen.</text>
</comment>
<dbReference type="OrthoDB" id="1530at2759"/>
<dbReference type="GO" id="GO:0005829">
    <property type="term" value="C:cytosol"/>
    <property type="evidence" value="ECO:0007669"/>
    <property type="project" value="TreeGrafter"/>
</dbReference>
<comment type="similarity">
    <text evidence="3 18">Belongs to the ALAD family.</text>
</comment>
<proteinExistence type="inferred from homology"/>
<dbReference type="InterPro" id="IPR013785">
    <property type="entry name" value="Aldolase_TIM"/>
</dbReference>
<dbReference type="PRINTS" id="PR00144">
    <property type="entry name" value="DALDHYDRTASE"/>
</dbReference>
<dbReference type="UniPathway" id="UPA00251">
    <property type="reaction ID" value="UER00318"/>
</dbReference>
<reference evidence="21" key="2">
    <citation type="submission" date="2025-04" db="UniProtKB">
        <authorList>
            <consortium name="RefSeq"/>
        </authorList>
    </citation>
    <scope>IDENTIFICATION</scope>
    <source>
        <strain evidence="21">DH4</strain>
        <tissue evidence="21">Whole body</tissue>
    </source>
</reference>
<dbReference type="Proteomes" id="UP000005203">
    <property type="component" value="Linkage group LG3"/>
</dbReference>
<keyword evidence="8" id="KW-0350">Heme biosynthesis</keyword>
<dbReference type="GO" id="GO:0004655">
    <property type="term" value="F:porphobilinogen synthase activity"/>
    <property type="evidence" value="ECO:0007669"/>
    <property type="project" value="UniProtKB-EC"/>
</dbReference>
<dbReference type="GO" id="GO:0006782">
    <property type="term" value="P:protoporphyrinogen IX biosynthetic process"/>
    <property type="evidence" value="ECO:0007669"/>
    <property type="project" value="UniProtKB-UniPathway"/>
</dbReference>
<dbReference type="PANTHER" id="PTHR11458:SF0">
    <property type="entry name" value="DELTA-AMINOLEVULINIC ACID DEHYDRATASE"/>
    <property type="match status" value="1"/>
</dbReference>
<feature type="binding site" evidence="15">
    <location>
        <position position="229"/>
    </location>
    <ligand>
        <name>5-aminolevulinate</name>
        <dbReference type="ChEBI" id="CHEBI:356416"/>
        <label>1</label>
    </ligand>
</feature>
<dbReference type="EC" id="4.2.1.24" evidence="4 17"/>
<evidence type="ECO:0000313" key="19">
    <source>
        <dbReference type="EnsemblMetazoa" id="XP_006558480"/>
    </source>
</evidence>
<dbReference type="AlphaFoldDB" id="A0A7M7GSZ8"/>
<gene>
    <name evidence="19" type="primary">413708</name>
    <name evidence="21" type="synonym">LOC413708</name>
</gene>
<keyword evidence="6" id="KW-0479">Metal-binding</keyword>
<keyword evidence="7" id="KW-0862">Zinc</keyword>
<sequence>MYKIQFKMNEESYFKNKMAEVEAKHTLHSGIFHPVLRQWQSPNVEITVNTLMYPIFISDEQDAKEPISSMPGVYRYGINHLRKMLQPLVLKGLQSILLFGVSKHLKKDHIGSNADSIKNPIIKAVPLIREWFPNLLIACDVCLCPYTIHGHCGILNEDESINNKASIERISEIALAYAKAGAQIVAPSDMMDGRIGAIKKKLAAAGLMNKVAVLSYAVKFASGFYGPFRDASQSAPKFGDRKCYQLPPGSNGLAARAAARDVAEGADMLIVKPGLPYLDVVRHTKDAHPEYPMFVYQVSGEYAMLYHGAQNGAINLENVLKEVLLSMRRAGADCIITYFTPLILDMLQPKSKY</sequence>
<dbReference type="SUPFAM" id="SSF51569">
    <property type="entry name" value="Aldolase"/>
    <property type="match status" value="1"/>
</dbReference>
<keyword evidence="10 17" id="KW-0627">Porphyrin biosynthesis</keyword>
<dbReference type="EnsemblMetazoa" id="XM_006558417">
    <property type="protein sequence ID" value="XP_006558480"/>
    <property type="gene ID" value="LOC413708"/>
</dbReference>
<accession>A0A8B6YRT3</accession>
<feature type="binding site" evidence="15">
    <location>
        <position position="299"/>
    </location>
    <ligand>
        <name>5-aminolevulinate</name>
        <dbReference type="ChEBI" id="CHEBI:356416"/>
        <label>2</label>
    </ligand>
</feature>
<dbReference type="FunFam" id="3.20.20.70:FF:000048">
    <property type="entry name" value="Delta-aminolevulinic acid dehydratase"/>
    <property type="match status" value="1"/>
</dbReference>
<comment type="subunit">
    <text evidence="12">Homooctamer; active form. Homohexamer; low activity form.</text>
</comment>
<evidence type="ECO:0000256" key="7">
    <source>
        <dbReference type="ARBA" id="ARBA00022833"/>
    </source>
</evidence>
<feature type="binding site" evidence="16">
    <location>
        <position position="142"/>
    </location>
    <ligand>
        <name>Zn(2+)</name>
        <dbReference type="ChEBI" id="CHEBI:29105"/>
        <label>1</label>
        <note>catalytic</note>
    </ligand>
</feature>
<dbReference type="Gene3D" id="3.20.20.70">
    <property type="entry name" value="Aldolase class I"/>
    <property type="match status" value="1"/>
</dbReference>
<dbReference type="KEGG" id="ame:413708"/>
<organism evidence="19">
    <name type="scientific">Apis mellifera</name>
    <name type="common">Honeybee</name>
    <dbReference type="NCBI Taxonomy" id="7460"/>
    <lineage>
        <taxon>Eukaryota</taxon>
        <taxon>Metazoa</taxon>
        <taxon>Ecdysozoa</taxon>
        <taxon>Arthropoda</taxon>
        <taxon>Hexapoda</taxon>
        <taxon>Insecta</taxon>
        <taxon>Pterygota</taxon>
        <taxon>Neoptera</taxon>
        <taxon>Endopterygota</taxon>
        <taxon>Hymenoptera</taxon>
        <taxon>Apocrita</taxon>
        <taxon>Aculeata</taxon>
        <taxon>Apoidea</taxon>
        <taxon>Anthophila</taxon>
        <taxon>Apidae</taxon>
        <taxon>Apis</taxon>
    </lineage>
</organism>
<evidence type="ECO:0000313" key="21">
    <source>
        <dbReference type="RefSeq" id="XP_006558480.1"/>
    </source>
</evidence>
<keyword evidence="20" id="KW-1185">Reference proteome</keyword>
<evidence type="ECO:0000256" key="6">
    <source>
        <dbReference type="ARBA" id="ARBA00022723"/>
    </source>
</evidence>
<feature type="active site" description="Schiff-base intermediate with substrate" evidence="14">
    <location>
        <position position="219"/>
    </location>
</feature>
<dbReference type="PROSITE" id="PS00169">
    <property type="entry name" value="D_ALA_DEHYDRATASE"/>
    <property type="match status" value="1"/>
</dbReference>
<dbReference type="GeneID" id="413708"/>
<dbReference type="InterPro" id="IPR001731">
    <property type="entry name" value="ALAD"/>
</dbReference>
<feature type="binding site" evidence="16">
    <location>
        <position position="151"/>
    </location>
    <ligand>
        <name>Zn(2+)</name>
        <dbReference type="ChEBI" id="CHEBI:29105"/>
        <label>2</label>
    </ligand>
</feature>
<comment type="pathway">
    <text evidence="2">Porphyrin-containing compound metabolism; protoporphyrin-IX biosynthesis; coproporphyrinogen-III from 5-aminolevulinate: step 1/4.</text>
</comment>
<evidence type="ECO:0000256" key="13">
    <source>
        <dbReference type="ARBA" id="ARBA00047651"/>
    </source>
</evidence>
<evidence type="ECO:0000256" key="3">
    <source>
        <dbReference type="ARBA" id="ARBA00008055"/>
    </source>
</evidence>
<dbReference type="Pfam" id="PF00490">
    <property type="entry name" value="ALAD"/>
    <property type="match status" value="1"/>
</dbReference>
<evidence type="ECO:0000313" key="20">
    <source>
        <dbReference type="Proteomes" id="UP000005203"/>
    </source>
</evidence>
<evidence type="ECO:0000256" key="16">
    <source>
        <dbReference type="PIRSR" id="PIRSR001415-4"/>
    </source>
</evidence>